<evidence type="ECO:0000313" key="3">
    <source>
        <dbReference type="Proteomes" id="UP001499959"/>
    </source>
</evidence>
<dbReference type="Pfam" id="PF11850">
    <property type="entry name" value="DUF3370"/>
    <property type="match status" value="1"/>
</dbReference>
<protein>
    <submittedName>
        <fullName evidence="2">Uncharacterized protein</fullName>
    </submittedName>
</protein>
<keyword evidence="1" id="KW-0732">Signal</keyword>
<name>A0ABP9C1B6_9GAMM</name>
<keyword evidence="3" id="KW-1185">Reference proteome</keyword>
<dbReference type="EMBL" id="BAABJE010000017">
    <property type="protein sequence ID" value="GAA4803164.1"/>
    <property type="molecule type" value="Genomic_DNA"/>
</dbReference>
<dbReference type="RefSeq" id="WP_345304396.1">
    <property type="nucleotide sequence ID" value="NZ_BAABJE010000017.1"/>
</dbReference>
<feature type="chain" id="PRO_5045080557" evidence="1">
    <location>
        <begin position="27"/>
        <end position="506"/>
    </location>
</feature>
<accession>A0ABP9C1B6</accession>
<evidence type="ECO:0000256" key="1">
    <source>
        <dbReference type="SAM" id="SignalP"/>
    </source>
</evidence>
<organism evidence="2 3">
    <name type="scientific">Lysobacter hankyongensis</name>
    <dbReference type="NCBI Taxonomy" id="1176535"/>
    <lineage>
        <taxon>Bacteria</taxon>
        <taxon>Pseudomonadati</taxon>
        <taxon>Pseudomonadota</taxon>
        <taxon>Gammaproteobacteria</taxon>
        <taxon>Lysobacterales</taxon>
        <taxon>Lysobacteraceae</taxon>
        <taxon>Lysobacter</taxon>
    </lineage>
</organism>
<sequence length="506" mass="52757">MKESVRTCLRLFVAATAMLTAATAQAQTWSQLNALPGTMEGMPLINSNNPESVSREGLLLATEPMLSADATKVTRTLGTGTLDSACPSGSLREFAFYMHHLVAAASGTDAQVQRVFVILEPAGASATFNAYGAAISQRDITVPAGQTTLDPGRSPSYSVSLASLTGTLPSWVTSSANGSSFINLSGQTITGAFALANIGGTQGASLDARIKVRATAGCLKVRVVAASANNNTLALANTLGKRLYAWGNVASTYNASGQQLVFGGAPCSSRQPVNGNGTYDWIGWGRSAGVYRYERWSGTNNVSFTSTNQNFGYKFLAAPSNLINTTSTGTVTPTGACNPTTADPSPSSNAQRAPALRYYSTNSSGVTGGRDSDPWSTANYGAEYLMTHRVTNSSGACVTARLQITMYPAQQQCSAYGGSATRHWDGAFKVTQNGTVQPIVRNYVKCNESPGSTNPNIPVARVPVSTIASKVMTPGETVTWLVQGFVPGLISAPGAFLVNSTPATCP</sequence>
<evidence type="ECO:0000313" key="2">
    <source>
        <dbReference type="EMBL" id="GAA4803164.1"/>
    </source>
</evidence>
<dbReference type="InterPro" id="IPR021801">
    <property type="entry name" value="DUF3370"/>
</dbReference>
<gene>
    <name evidence="2" type="ORF">GCM10023307_32440</name>
</gene>
<reference evidence="3" key="1">
    <citation type="journal article" date="2019" name="Int. J. Syst. Evol. Microbiol.">
        <title>The Global Catalogue of Microorganisms (GCM) 10K type strain sequencing project: providing services to taxonomists for standard genome sequencing and annotation.</title>
        <authorList>
            <consortium name="The Broad Institute Genomics Platform"/>
            <consortium name="The Broad Institute Genome Sequencing Center for Infectious Disease"/>
            <person name="Wu L."/>
            <person name="Ma J."/>
        </authorList>
    </citation>
    <scope>NUCLEOTIDE SEQUENCE [LARGE SCALE GENOMIC DNA]</scope>
    <source>
        <strain evidence="3">JCM 18204</strain>
    </source>
</reference>
<proteinExistence type="predicted"/>
<feature type="signal peptide" evidence="1">
    <location>
        <begin position="1"/>
        <end position="26"/>
    </location>
</feature>
<dbReference type="Proteomes" id="UP001499959">
    <property type="component" value="Unassembled WGS sequence"/>
</dbReference>
<comment type="caution">
    <text evidence="2">The sequence shown here is derived from an EMBL/GenBank/DDBJ whole genome shotgun (WGS) entry which is preliminary data.</text>
</comment>